<keyword evidence="4 7" id="KW-1133">Transmembrane helix</keyword>
<organism evidence="9">
    <name type="scientific">Blastobotrys adeninivorans</name>
    <name type="common">Yeast</name>
    <name type="synonym">Arxula adeninivorans</name>
    <dbReference type="NCBI Taxonomy" id="409370"/>
    <lineage>
        <taxon>Eukaryota</taxon>
        <taxon>Fungi</taxon>
        <taxon>Dikarya</taxon>
        <taxon>Ascomycota</taxon>
        <taxon>Saccharomycotina</taxon>
        <taxon>Dipodascomycetes</taxon>
        <taxon>Dipodascales</taxon>
        <taxon>Trichomonascaceae</taxon>
        <taxon>Blastobotrys</taxon>
    </lineage>
</organism>
<dbReference type="PANTHER" id="PTHR12428">
    <property type="entry name" value="OXA1"/>
    <property type="match status" value="1"/>
</dbReference>
<sequence length="308" mass="34587">MFRPYITRTARIRGFHSSASRSFEFIDVLSPIHDTFLYAHNSGLQWHTLLPLSAFAFRSVITLPLSISNRLRARKQHELQPILSASVPIMRAKLAASQAAKNGTLTPEQIHVLTNKERRNRRVKLFKEHNCQVWKSVVLLPAVQVPLWIVMSLVVRAMCGWSVLEGIPLEPSLKDDSFLWCKDLTTPDPYGALPLSIGTMALVNMEWNAMQLTNNSPTPGAKPPLVSRVLTNMSRFGVLFFMTITFQAPSALCLYWLASNGFSLMQNFLLDTFLPLKYRPNFGYSNISPSTMAIEPVEPGSANKTPNN</sequence>
<evidence type="ECO:0000256" key="4">
    <source>
        <dbReference type="ARBA" id="ARBA00022989"/>
    </source>
</evidence>
<keyword evidence="5 7" id="KW-0472">Membrane</keyword>
<dbReference type="GO" id="GO:0032977">
    <property type="term" value="F:membrane insertase activity"/>
    <property type="evidence" value="ECO:0007669"/>
    <property type="project" value="InterPro"/>
</dbReference>
<evidence type="ECO:0000256" key="5">
    <source>
        <dbReference type="ARBA" id="ARBA00023136"/>
    </source>
</evidence>
<evidence type="ECO:0000256" key="3">
    <source>
        <dbReference type="ARBA" id="ARBA00022692"/>
    </source>
</evidence>
<evidence type="ECO:0000256" key="1">
    <source>
        <dbReference type="ARBA" id="ARBA00004141"/>
    </source>
</evidence>
<feature type="transmembrane region" description="Helical" evidence="7">
    <location>
        <begin position="236"/>
        <end position="258"/>
    </location>
</feature>
<dbReference type="PANTHER" id="PTHR12428:SF65">
    <property type="entry name" value="CYTOCHROME C OXIDASE ASSEMBLY PROTEIN COX18, MITOCHONDRIAL"/>
    <property type="match status" value="1"/>
</dbReference>
<reference evidence="9" key="2">
    <citation type="submission" date="2014-06" db="EMBL/GenBank/DDBJ databases">
        <title>The complete genome of Blastobotrys (Arxula) adeninivorans LS3 - a yeast of biotechnological interest.</title>
        <authorList>
            <person name="Kunze G."/>
            <person name="Gaillardin C."/>
            <person name="Czernicka M."/>
            <person name="Durrens P."/>
            <person name="Martin T."/>
            <person name="Boer E."/>
            <person name="Gabaldon T."/>
            <person name="Cruz J."/>
            <person name="Talla E."/>
            <person name="Marck C."/>
            <person name="Goffeau A."/>
            <person name="Barbe V."/>
            <person name="Baret P."/>
            <person name="Baronian K."/>
            <person name="Beier S."/>
            <person name="Bleykasten C."/>
            <person name="Bode R."/>
            <person name="Casaregola S."/>
            <person name="Despons L."/>
            <person name="Fairhead C."/>
            <person name="Giersberg M."/>
            <person name="Gierski P."/>
            <person name="Hahnel U."/>
            <person name="Hartmann A."/>
            <person name="Jankowska D."/>
            <person name="Jubin C."/>
            <person name="Jung P."/>
            <person name="Lafontaine I."/>
            <person name="Leh-Louis V."/>
            <person name="Lemaire M."/>
            <person name="Marcet-Houben M."/>
            <person name="Mascher M."/>
            <person name="Morel G."/>
            <person name="Richard G.-F."/>
            <person name="Riechen J."/>
            <person name="Sacerdot C."/>
            <person name="Sarkar A."/>
            <person name="Savel G."/>
            <person name="Schacherer J."/>
            <person name="Sherman D."/>
            <person name="Straub M.-L."/>
            <person name="Stein N."/>
            <person name="Thierry A."/>
            <person name="Trautwein-Schult A."/>
            <person name="Westhof E."/>
            <person name="Worch S."/>
            <person name="Dujon B."/>
            <person name="Souciet J.-L."/>
            <person name="Wincker P."/>
            <person name="Scholz U."/>
            <person name="Neuveglise N."/>
        </authorList>
    </citation>
    <scope>NUCLEOTIDE SEQUENCE</scope>
    <source>
        <strain evidence="9">LS3</strain>
    </source>
</reference>
<dbReference type="CDD" id="cd20069">
    <property type="entry name" value="5TM_Oxa1-like"/>
    <property type="match status" value="1"/>
</dbReference>
<evidence type="ECO:0000313" key="9">
    <source>
        <dbReference type="EMBL" id="CDP35562.1"/>
    </source>
</evidence>
<keyword evidence="3 6" id="KW-0812">Transmembrane</keyword>
<dbReference type="GO" id="GO:0033617">
    <property type="term" value="P:mitochondrial respiratory chain complex IV assembly"/>
    <property type="evidence" value="ECO:0007669"/>
    <property type="project" value="TreeGrafter"/>
</dbReference>
<dbReference type="InterPro" id="IPR028055">
    <property type="entry name" value="YidC/Oxa/ALB_C"/>
</dbReference>
<evidence type="ECO:0000256" key="7">
    <source>
        <dbReference type="SAM" id="Phobius"/>
    </source>
</evidence>
<evidence type="ECO:0000256" key="6">
    <source>
        <dbReference type="RuleBase" id="RU003945"/>
    </source>
</evidence>
<name>A0A060T9J7_BLAAD</name>
<comment type="subcellular location">
    <subcellularLocation>
        <location evidence="1 6">Membrane</location>
        <topology evidence="1 6">Multi-pass membrane protein</topology>
    </subcellularLocation>
</comment>
<reference evidence="9" key="1">
    <citation type="submission" date="2014-02" db="EMBL/GenBank/DDBJ databases">
        <authorList>
            <person name="Genoscope - CEA"/>
        </authorList>
    </citation>
    <scope>NUCLEOTIDE SEQUENCE</scope>
    <source>
        <strain evidence="9">LS3</strain>
    </source>
</reference>
<protein>
    <submittedName>
        <fullName evidence="9">ARAD1C38390p</fullName>
    </submittedName>
</protein>
<dbReference type="GO" id="GO:0032979">
    <property type="term" value="P:protein insertion into mitochondrial inner membrane from matrix"/>
    <property type="evidence" value="ECO:0007669"/>
    <property type="project" value="TreeGrafter"/>
</dbReference>
<accession>A0A060T9J7</accession>
<dbReference type="Pfam" id="PF02096">
    <property type="entry name" value="60KD_IMP"/>
    <property type="match status" value="1"/>
</dbReference>
<dbReference type="AlphaFoldDB" id="A0A060T9J7"/>
<dbReference type="EMBL" id="HG937693">
    <property type="protein sequence ID" value="CDP35562.1"/>
    <property type="molecule type" value="Genomic_DNA"/>
</dbReference>
<evidence type="ECO:0000259" key="8">
    <source>
        <dbReference type="Pfam" id="PF02096"/>
    </source>
</evidence>
<dbReference type="InterPro" id="IPR001708">
    <property type="entry name" value="YidC/ALB3/OXA1/COX18"/>
</dbReference>
<dbReference type="PhylomeDB" id="A0A060T9J7"/>
<comment type="similarity">
    <text evidence="2 6">Belongs to the OXA1/ALB3/YidC family.</text>
</comment>
<evidence type="ECO:0000256" key="2">
    <source>
        <dbReference type="ARBA" id="ARBA00009877"/>
    </source>
</evidence>
<feature type="domain" description="Membrane insertase YidC/Oxa/ALB C-terminal" evidence="8">
    <location>
        <begin position="117"/>
        <end position="270"/>
    </location>
</feature>
<gene>
    <name evidence="9" type="ORF">GNLVRS02_ARAD1C38390g</name>
</gene>
<dbReference type="GO" id="GO:0005743">
    <property type="term" value="C:mitochondrial inner membrane"/>
    <property type="evidence" value="ECO:0007669"/>
    <property type="project" value="TreeGrafter"/>
</dbReference>
<proteinExistence type="inferred from homology"/>